<feature type="domain" description="Uracil-DNA glycosylase-like" evidence="5">
    <location>
        <begin position="130"/>
        <end position="276"/>
    </location>
</feature>
<evidence type="ECO:0000259" key="5">
    <source>
        <dbReference type="Pfam" id="PF03167"/>
    </source>
</evidence>
<proteinExistence type="inferred from homology"/>
<accession>A0ABP1R485</accession>
<dbReference type="Proteomes" id="UP001642540">
    <property type="component" value="Unassembled WGS sequence"/>
</dbReference>
<protein>
    <recommendedName>
        <fullName evidence="5">Uracil-DNA glycosylase-like domain-containing protein</fullName>
    </recommendedName>
</protein>
<evidence type="ECO:0000256" key="1">
    <source>
        <dbReference type="ARBA" id="ARBA00008184"/>
    </source>
</evidence>
<dbReference type="SUPFAM" id="SSF52141">
    <property type="entry name" value="Uracil-DNA glycosylase-like"/>
    <property type="match status" value="1"/>
</dbReference>
<keyword evidence="4" id="KW-0234">DNA repair</keyword>
<evidence type="ECO:0000313" key="7">
    <source>
        <dbReference type="Proteomes" id="UP001642540"/>
    </source>
</evidence>
<sequence>MVHPFFTSVGINAGLADYYSTRSPVTLKFSSVFSVLFPNGGVFDQNVGSWLNAISSQFRFHGYEFKVSKSIVTDVTNLFYQLGYHPQNASNVRVFQFWMYLVWMYQKLAEVNYARDDNIFEFMRGSLIYNTRLVIIGNDPARFCSSSGYAFHGSPCPSTWQMLEFMHDEMAFVCDFFKNNLLRLSRREMDGARSNCNLSAWISQGVLLLNSVLTYFEGGPIMEAWQLFTDFVISYLSNNMNNIVFMFLGANAAGKKHLVNKLNHHVIELYHPSFYSFPSMGAFEKNLDWIPMVPFLNANFYLYQTLGENAMIDWVSLGWFKKGKSFRLFSLKQFFDFVKRRYNAGSGGWGWVNDDLKVYLNEFGRLSLIAVD</sequence>
<dbReference type="InterPro" id="IPR005122">
    <property type="entry name" value="Uracil-DNA_glycosylase-like"/>
</dbReference>
<dbReference type="Pfam" id="PF03167">
    <property type="entry name" value="UDG"/>
    <property type="match status" value="1"/>
</dbReference>
<dbReference type="InterPro" id="IPR002043">
    <property type="entry name" value="UDG_fam1"/>
</dbReference>
<keyword evidence="2" id="KW-0227">DNA damage</keyword>
<comment type="caution">
    <text evidence="6">The sequence shown here is derived from an EMBL/GenBank/DDBJ whole genome shotgun (WGS) entry which is preliminary data.</text>
</comment>
<dbReference type="EMBL" id="CAXLJM020000061">
    <property type="protein sequence ID" value="CAL8119569.1"/>
    <property type="molecule type" value="Genomic_DNA"/>
</dbReference>
<evidence type="ECO:0000256" key="3">
    <source>
        <dbReference type="ARBA" id="ARBA00022801"/>
    </source>
</evidence>
<dbReference type="Gene3D" id="3.40.470.10">
    <property type="entry name" value="Uracil-DNA glycosylase-like domain"/>
    <property type="match status" value="1"/>
</dbReference>
<name>A0ABP1R485_9HEXA</name>
<evidence type="ECO:0000313" key="6">
    <source>
        <dbReference type="EMBL" id="CAL8119569.1"/>
    </source>
</evidence>
<gene>
    <name evidence="6" type="ORF">ODALV1_LOCUS18614</name>
</gene>
<evidence type="ECO:0000256" key="4">
    <source>
        <dbReference type="ARBA" id="ARBA00023204"/>
    </source>
</evidence>
<evidence type="ECO:0000256" key="2">
    <source>
        <dbReference type="ARBA" id="ARBA00022763"/>
    </source>
</evidence>
<keyword evidence="3" id="KW-0378">Hydrolase</keyword>
<keyword evidence="7" id="KW-1185">Reference proteome</keyword>
<organism evidence="6 7">
    <name type="scientific">Orchesella dallaii</name>
    <dbReference type="NCBI Taxonomy" id="48710"/>
    <lineage>
        <taxon>Eukaryota</taxon>
        <taxon>Metazoa</taxon>
        <taxon>Ecdysozoa</taxon>
        <taxon>Arthropoda</taxon>
        <taxon>Hexapoda</taxon>
        <taxon>Collembola</taxon>
        <taxon>Entomobryomorpha</taxon>
        <taxon>Entomobryoidea</taxon>
        <taxon>Orchesellidae</taxon>
        <taxon>Orchesellinae</taxon>
        <taxon>Orchesella</taxon>
    </lineage>
</organism>
<dbReference type="PANTHER" id="PTHR11264:SF0">
    <property type="entry name" value="URACIL-DNA GLYCOSYLASE"/>
    <property type="match status" value="1"/>
</dbReference>
<reference evidence="6 7" key="1">
    <citation type="submission" date="2024-08" db="EMBL/GenBank/DDBJ databases">
        <authorList>
            <person name="Cucini C."/>
            <person name="Frati F."/>
        </authorList>
    </citation>
    <scope>NUCLEOTIDE SEQUENCE [LARGE SCALE GENOMIC DNA]</scope>
</reference>
<comment type="similarity">
    <text evidence="1">Belongs to the uracil-DNA glycosylase (UDG) superfamily. UNG family.</text>
</comment>
<dbReference type="InterPro" id="IPR036895">
    <property type="entry name" value="Uracil-DNA_glycosylase-like_sf"/>
</dbReference>
<dbReference type="PANTHER" id="PTHR11264">
    <property type="entry name" value="URACIL-DNA GLYCOSYLASE"/>
    <property type="match status" value="1"/>
</dbReference>